<keyword evidence="3" id="KW-1185">Reference proteome</keyword>
<name>A0A941D9X7_9MICO</name>
<protein>
    <submittedName>
        <fullName evidence="2">NUDIX hydrolase</fullName>
    </submittedName>
</protein>
<dbReference type="Gene3D" id="3.90.79.10">
    <property type="entry name" value="Nucleoside Triphosphate Pyrophosphohydrolase"/>
    <property type="match status" value="1"/>
</dbReference>
<dbReference type="AlphaFoldDB" id="A0A941D9X7"/>
<organism evidence="2 3">
    <name type="scientific">Phycicoccus avicenniae</name>
    <dbReference type="NCBI Taxonomy" id="2828860"/>
    <lineage>
        <taxon>Bacteria</taxon>
        <taxon>Bacillati</taxon>
        <taxon>Actinomycetota</taxon>
        <taxon>Actinomycetes</taxon>
        <taxon>Micrococcales</taxon>
        <taxon>Intrasporangiaceae</taxon>
        <taxon>Phycicoccus</taxon>
    </lineage>
</organism>
<keyword evidence="2" id="KW-0378">Hydrolase</keyword>
<dbReference type="Proteomes" id="UP000677016">
    <property type="component" value="Unassembled WGS sequence"/>
</dbReference>
<accession>A0A941D9X7</accession>
<comment type="caution">
    <text evidence="2">The sequence shown here is derived from an EMBL/GenBank/DDBJ whole genome shotgun (WGS) entry which is preliminary data.</text>
</comment>
<evidence type="ECO:0000313" key="3">
    <source>
        <dbReference type="Proteomes" id="UP000677016"/>
    </source>
</evidence>
<dbReference type="InterPro" id="IPR015797">
    <property type="entry name" value="NUDIX_hydrolase-like_dom_sf"/>
</dbReference>
<dbReference type="InterPro" id="IPR000086">
    <property type="entry name" value="NUDIX_hydrolase_dom"/>
</dbReference>
<evidence type="ECO:0000313" key="2">
    <source>
        <dbReference type="EMBL" id="MBR7743808.1"/>
    </source>
</evidence>
<dbReference type="CDD" id="cd03674">
    <property type="entry name" value="NUDIX_Hydrolase"/>
    <property type="match status" value="1"/>
</dbReference>
<reference evidence="2" key="1">
    <citation type="submission" date="2021-04" db="EMBL/GenBank/DDBJ databases">
        <title>Phycicoccus avicenniae sp. nov., a novel endophytic actinomycetes isolated from branch of Avicennia mariana.</title>
        <authorList>
            <person name="Tuo L."/>
        </authorList>
    </citation>
    <scope>NUCLEOTIDE SEQUENCE</scope>
    <source>
        <strain evidence="2">BSK3Z-2</strain>
    </source>
</reference>
<dbReference type="GO" id="GO:0016787">
    <property type="term" value="F:hydrolase activity"/>
    <property type="evidence" value="ECO:0007669"/>
    <property type="project" value="UniProtKB-KW"/>
</dbReference>
<dbReference type="Pfam" id="PF00293">
    <property type="entry name" value="NUDIX"/>
    <property type="match status" value="1"/>
</dbReference>
<dbReference type="SUPFAM" id="SSF55811">
    <property type="entry name" value="Nudix"/>
    <property type="match status" value="1"/>
</dbReference>
<gene>
    <name evidence="2" type="ORF">KC207_10955</name>
</gene>
<dbReference type="RefSeq" id="WP_211603063.1">
    <property type="nucleotide sequence ID" value="NZ_JAGSNF010000015.1"/>
</dbReference>
<proteinExistence type="predicted"/>
<dbReference type="PROSITE" id="PS51462">
    <property type="entry name" value="NUDIX"/>
    <property type="match status" value="1"/>
</dbReference>
<sequence>MTGGSLDADLARTYAHLYADAVRVLGAWTAPDAGQEGLRRSYADFLASHPDGLAKQGPPQHLTASCVVLDATGERVLLTLHRKARRWFQFGGHLEPTDRTLWHAARREAREESGVPDLEPLPDPVTLDRHALSSRFGHCREHLDVRFAALAPDRAVPAVSSESLDVRWWPVDALPDDAEAELSGLVARAREVLGVG</sequence>
<evidence type="ECO:0000259" key="1">
    <source>
        <dbReference type="PROSITE" id="PS51462"/>
    </source>
</evidence>
<feature type="domain" description="Nudix hydrolase" evidence="1">
    <location>
        <begin position="59"/>
        <end position="191"/>
    </location>
</feature>
<dbReference type="EMBL" id="JAGSNF010000015">
    <property type="protein sequence ID" value="MBR7743808.1"/>
    <property type="molecule type" value="Genomic_DNA"/>
</dbReference>